<feature type="compositionally biased region" description="Polar residues" evidence="5">
    <location>
        <begin position="277"/>
        <end position="295"/>
    </location>
</feature>
<feature type="compositionally biased region" description="Gly residues" evidence="5">
    <location>
        <begin position="323"/>
        <end position="337"/>
    </location>
</feature>
<dbReference type="GO" id="GO:0005886">
    <property type="term" value="C:plasma membrane"/>
    <property type="evidence" value="ECO:0007669"/>
    <property type="project" value="InterPro"/>
</dbReference>
<dbReference type="InterPro" id="IPR009571">
    <property type="entry name" value="SUR7/Rim9-like_fungi"/>
</dbReference>
<feature type="compositionally biased region" description="Polar residues" evidence="5">
    <location>
        <begin position="635"/>
        <end position="644"/>
    </location>
</feature>
<dbReference type="GO" id="GO:0032153">
    <property type="term" value="C:cell division site"/>
    <property type="evidence" value="ECO:0007669"/>
    <property type="project" value="TreeGrafter"/>
</dbReference>
<dbReference type="InterPro" id="IPR051380">
    <property type="entry name" value="pH-response_reg_palI/RIM9"/>
</dbReference>
<feature type="compositionally biased region" description="Gly residues" evidence="5">
    <location>
        <begin position="346"/>
        <end position="367"/>
    </location>
</feature>
<evidence type="ECO:0000256" key="1">
    <source>
        <dbReference type="ARBA" id="ARBA00004141"/>
    </source>
</evidence>
<evidence type="ECO:0000313" key="8">
    <source>
        <dbReference type="EMBL" id="KPM40465.1"/>
    </source>
</evidence>
<organism evidence="8 9">
    <name type="scientific">Neonectria ditissima</name>
    <dbReference type="NCBI Taxonomy" id="78410"/>
    <lineage>
        <taxon>Eukaryota</taxon>
        <taxon>Fungi</taxon>
        <taxon>Dikarya</taxon>
        <taxon>Ascomycota</taxon>
        <taxon>Pezizomycotina</taxon>
        <taxon>Sordariomycetes</taxon>
        <taxon>Hypocreomycetidae</taxon>
        <taxon>Hypocreales</taxon>
        <taxon>Nectriaceae</taxon>
        <taxon>Neonectria</taxon>
    </lineage>
</organism>
<dbReference type="Proteomes" id="UP000050424">
    <property type="component" value="Unassembled WGS sequence"/>
</dbReference>
<dbReference type="PANTHER" id="PTHR28013:SF3">
    <property type="entry name" value="PROTEIN DCV1-RELATED"/>
    <property type="match status" value="1"/>
</dbReference>
<reference evidence="8 9" key="1">
    <citation type="submission" date="2015-09" db="EMBL/GenBank/DDBJ databases">
        <title>Draft genome of a European isolate of the apple canker pathogen Neonectria ditissima.</title>
        <authorList>
            <person name="Gomez-Cortecero A."/>
            <person name="Harrison R.J."/>
            <person name="Armitage A.D."/>
        </authorList>
    </citation>
    <scope>NUCLEOTIDE SEQUENCE [LARGE SCALE GENOMIC DNA]</scope>
    <source>
        <strain evidence="8 9">R09/05</strain>
    </source>
</reference>
<feature type="compositionally biased region" description="Polar residues" evidence="5">
    <location>
        <begin position="225"/>
        <end position="247"/>
    </location>
</feature>
<dbReference type="OrthoDB" id="2354757at2759"/>
<feature type="compositionally biased region" description="Polar residues" evidence="5">
    <location>
        <begin position="196"/>
        <end position="205"/>
    </location>
</feature>
<keyword evidence="7" id="KW-0732">Signal</keyword>
<sequence length="708" mass="75180">MLRPATPLALMMGVAFALLLLAVLSVPIIEAIPLGDYNGVTFGVFGFCQSGKGCSSIGIGYDTSDLVTDSQAFDLPSGTRTTLSAILVVHPVAALMTLVLFIMAIVGHMHAPAHSSRYLLIVFIFIFIDFLVCLLAFLIDVLLFVPHLAWGSYIVLAATILVALSGLITCAMRRTLIGRKDRQKRIAENAEMSGENYYNRTGQTKPSDEGAMQPTVPVVGGANGGTTENLPSFTSYEQQPRNGQVSDENIPLTRRTTSNRSPIPANDTANVGEVAAFNNSPRRQPSRDQYGNPISDSVDAYGVRRGPSTERMRGRDMGPQGAYRGGRGGGYGRGGYDNYGAPPPGRGRGGYGSQNRGGYGPRGGRGGYAPPPRGGYGPGAGGMRGGRSPPPGYAGSYDQRQAPAQAYVAYDAYDGQVSEPSNGYNSTNPSMPNVNAGYNAYPVSSVSSLPRAESPPPLPGSQPATVGGQAIEMDAAPPSQRNDGGQSNYVRDSDSDVAGMIGLQQGRLPPNRHDTYMTESSKYSTDEYGSSPLVHASKSDSSRQQYTAPRAAWNQNGRSSPRAPSPLASSRPAELPVGNTSPAPPVNTGGTYYEDVDPRFASNTPPIQPPPIEPIYEDIHANNPGARSPAESERSTFTSISQRGVNPRWNPNPPPMPYQQGPPARRPVNQHQQRQDILLDNPDFLLPGARPKGGPGMVPGSAYPPGSM</sequence>
<feature type="compositionally biased region" description="Low complexity" evidence="5">
    <location>
        <begin position="558"/>
        <end position="576"/>
    </location>
</feature>
<dbReference type="GO" id="GO:0035838">
    <property type="term" value="C:growing cell tip"/>
    <property type="evidence" value="ECO:0007669"/>
    <property type="project" value="TreeGrafter"/>
</dbReference>
<gene>
    <name evidence="8" type="ORF">AK830_g6090</name>
</gene>
<protein>
    <submittedName>
        <fullName evidence="8">pH-response regulator protein palI/RIM9</fullName>
    </submittedName>
</protein>
<keyword evidence="2 6" id="KW-0812">Transmembrane</keyword>
<feature type="chain" id="PRO_5006135672" evidence="7">
    <location>
        <begin position="32"/>
        <end position="708"/>
    </location>
</feature>
<dbReference type="STRING" id="78410.A0A0P7BD47"/>
<keyword evidence="9" id="KW-1185">Reference proteome</keyword>
<feature type="transmembrane region" description="Helical" evidence="6">
    <location>
        <begin position="83"/>
        <end position="106"/>
    </location>
</feature>
<proteinExistence type="predicted"/>
<name>A0A0P7BD47_9HYPO</name>
<feature type="transmembrane region" description="Helical" evidence="6">
    <location>
        <begin position="150"/>
        <end position="172"/>
    </location>
</feature>
<feature type="signal peptide" evidence="7">
    <location>
        <begin position="1"/>
        <end position="31"/>
    </location>
</feature>
<comment type="caution">
    <text evidence="8">The sequence shown here is derived from an EMBL/GenBank/DDBJ whole genome shotgun (WGS) entry which is preliminary data.</text>
</comment>
<evidence type="ECO:0000256" key="5">
    <source>
        <dbReference type="SAM" id="MobiDB-lite"/>
    </source>
</evidence>
<feature type="compositionally biased region" description="Polar residues" evidence="5">
    <location>
        <begin position="542"/>
        <end position="557"/>
    </location>
</feature>
<feature type="compositionally biased region" description="Basic and acidic residues" evidence="5">
    <location>
        <begin position="307"/>
        <end position="316"/>
    </location>
</feature>
<evidence type="ECO:0000256" key="7">
    <source>
        <dbReference type="SAM" id="SignalP"/>
    </source>
</evidence>
<dbReference type="AlphaFoldDB" id="A0A0P7BD47"/>
<evidence type="ECO:0000256" key="2">
    <source>
        <dbReference type="ARBA" id="ARBA00022692"/>
    </source>
</evidence>
<dbReference type="EMBL" id="LKCW01000083">
    <property type="protein sequence ID" value="KPM40465.1"/>
    <property type="molecule type" value="Genomic_DNA"/>
</dbReference>
<feature type="compositionally biased region" description="Polar residues" evidence="5">
    <location>
        <begin position="479"/>
        <end position="490"/>
    </location>
</feature>
<feature type="transmembrane region" description="Helical" evidence="6">
    <location>
        <begin position="118"/>
        <end position="144"/>
    </location>
</feature>
<evidence type="ECO:0000256" key="3">
    <source>
        <dbReference type="ARBA" id="ARBA00022989"/>
    </source>
</evidence>
<evidence type="ECO:0000256" key="6">
    <source>
        <dbReference type="SAM" id="Phobius"/>
    </source>
</evidence>
<dbReference type="Pfam" id="PF06687">
    <property type="entry name" value="SUR7"/>
    <property type="match status" value="1"/>
</dbReference>
<feature type="region of interest" description="Disordered" evidence="5">
    <location>
        <begin position="190"/>
        <end position="708"/>
    </location>
</feature>
<accession>A0A0P7BD47</accession>
<evidence type="ECO:0000256" key="4">
    <source>
        <dbReference type="ARBA" id="ARBA00023136"/>
    </source>
</evidence>
<feature type="compositionally biased region" description="Gly residues" evidence="5">
    <location>
        <begin position="374"/>
        <end position="385"/>
    </location>
</feature>
<keyword evidence="4 6" id="KW-0472">Membrane</keyword>
<dbReference type="PANTHER" id="PTHR28013">
    <property type="entry name" value="PROTEIN DCV1-RELATED"/>
    <property type="match status" value="1"/>
</dbReference>
<keyword evidence="3 6" id="KW-1133">Transmembrane helix</keyword>
<evidence type="ECO:0000313" key="9">
    <source>
        <dbReference type="Proteomes" id="UP000050424"/>
    </source>
</evidence>
<feature type="compositionally biased region" description="Polar residues" evidence="5">
    <location>
        <begin position="418"/>
        <end position="433"/>
    </location>
</feature>
<comment type="subcellular location">
    <subcellularLocation>
        <location evidence="1">Membrane</location>
        <topology evidence="1">Multi-pass membrane protein</topology>
    </subcellularLocation>
</comment>